<evidence type="ECO:0000256" key="7">
    <source>
        <dbReference type="ARBA" id="ARBA00022737"/>
    </source>
</evidence>
<dbReference type="EMBL" id="WJXA01000002">
    <property type="protein sequence ID" value="KAF7150793.1"/>
    <property type="molecule type" value="Genomic_DNA"/>
</dbReference>
<evidence type="ECO:0000259" key="14">
    <source>
        <dbReference type="Pfam" id="PF02874"/>
    </source>
</evidence>
<keyword evidence="6" id="KW-0732">Signal</keyword>
<dbReference type="PROSITE" id="PS51450">
    <property type="entry name" value="LRR"/>
    <property type="match status" value="1"/>
</dbReference>
<dbReference type="FunFam" id="3.80.10.10:FF:001375">
    <property type="entry name" value="Uncharacterized protein"/>
    <property type="match status" value="1"/>
</dbReference>
<evidence type="ECO:0000256" key="5">
    <source>
        <dbReference type="ARBA" id="ARBA00022692"/>
    </source>
</evidence>
<dbReference type="SUPFAM" id="SSF52058">
    <property type="entry name" value="L domain-like"/>
    <property type="match status" value="2"/>
</dbReference>
<evidence type="ECO:0000256" key="9">
    <source>
        <dbReference type="ARBA" id="ARBA00022989"/>
    </source>
</evidence>
<keyword evidence="17" id="KW-1185">Reference proteome</keyword>
<dbReference type="GO" id="GO:0016020">
    <property type="term" value="C:membrane"/>
    <property type="evidence" value="ECO:0007669"/>
    <property type="project" value="UniProtKB-SubCell"/>
</dbReference>
<dbReference type="GO" id="GO:0051707">
    <property type="term" value="P:response to other organism"/>
    <property type="evidence" value="ECO:0007669"/>
    <property type="project" value="UniProtKB-ARBA"/>
</dbReference>
<proteinExistence type="inferred from homology"/>
<evidence type="ECO:0000256" key="10">
    <source>
        <dbReference type="ARBA" id="ARBA00023065"/>
    </source>
</evidence>
<dbReference type="OrthoDB" id="2105857at2759"/>
<evidence type="ECO:0000313" key="16">
    <source>
        <dbReference type="EMBL" id="KAF7150793.1"/>
    </source>
</evidence>
<dbReference type="FunFam" id="3.80.10.10:FF:000400">
    <property type="entry name" value="Nuclear pore complex protein NUP107"/>
    <property type="match status" value="1"/>
</dbReference>
<dbReference type="Proteomes" id="UP000626092">
    <property type="component" value="Unassembled WGS sequence"/>
</dbReference>
<accession>A0A834LYH3</accession>
<dbReference type="Pfam" id="PF08263">
    <property type="entry name" value="LRRNT_2"/>
    <property type="match status" value="1"/>
</dbReference>
<dbReference type="Pfam" id="PF13855">
    <property type="entry name" value="LRR_8"/>
    <property type="match status" value="1"/>
</dbReference>
<feature type="region of interest" description="Disordered" evidence="13">
    <location>
        <begin position="503"/>
        <end position="523"/>
    </location>
</feature>
<evidence type="ECO:0000256" key="2">
    <source>
        <dbReference type="ARBA" id="ARBA00008936"/>
    </source>
</evidence>
<keyword evidence="8" id="KW-0375">Hydrogen ion transport</keyword>
<dbReference type="GO" id="GO:0006952">
    <property type="term" value="P:defense response"/>
    <property type="evidence" value="ECO:0007669"/>
    <property type="project" value="UniProtKB-ARBA"/>
</dbReference>
<keyword evidence="7" id="KW-0677">Repeat</keyword>
<dbReference type="GO" id="GO:1902600">
    <property type="term" value="P:proton transmembrane transport"/>
    <property type="evidence" value="ECO:0007669"/>
    <property type="project" value="UniProtKB-KW"/>
</dbReference>
<feature type="domain" description="ATPase F1/V1/A1 complex alpha/beta subunit N-terminal" evidence="14">
    <location>
        <begin position="532"/>
        <end position="598"/>
    </location>
</feature>
<evidence type="ECO:0000256" key="12">
    <source>
        <dbReference type="ARBA" id="ARBA00023180"/>
    </source>
</evidence>
<dbReference type="InterPro" id="IPR052595">
    <property type="entry name" value="LRRC69/RLP"/>
</dbReference>
<sequence>MQRLQLLACRKKPTMASVPKRAPNFLAVHSKIIFVFVIILIPFVSSSDSTGAHASPNTQTVAKQSEAVALLKWKASLEYQSQSLLSSWNETSHCTWVGIGCNEASKVTNLNLDSIGLRGTLSGLNFSLLPHLVKLDLSNNLIYGTIPSQIGGLSRLASLDVSINHLSGRIPSEVGMLRSLIELDLSMNNLTGSIPTSIGNLKNLTTLYFYENSLSGSIPQEVGMQKSLIYLALYTNNLTGSIPASIANLRNLTLLYLYKNSLSGSIPQEVGMLKSLISLALYTNNLTGSIPPSIGNLRNLTLLYLYKNFLSGSIPQEVGMLKSLIDLQLPANNLTGSIPASIGNLRNLTTFRLHQNSLCGSIPQELGMLRSLTDLQLSRNKLTGSIPASIGNLRNLTTLYLHYNSLSGSIPQEIGLLRSLIDLELSRNKLTGSIPTTIGNLRNLITSYLDKNSLSGSIPQEVGMLRSLTDLRLSMNNLTGQGEERISAKSVAEFTDYCQATEEGRNQNGARQAVEKQSWERPQHGTLKETVDEIGRVVSVRDGIAHVYELNEIQAGEMVEFASGVKGIALNLENENVGFVVFGSDTVIKEGDLVMHTGSIVDVPAAKAMLGRVVNGLGVPIDGRGSLGDHKLICVKVKAPRIIECKSVHEPMQTSLKVVDSLVPQPSEDCDTLSEYFTDLSGYDEFGGFMYLFEVI</sequence>
<keyword evidence="5" id="KW-0812">Transmembrane</keyword>
<evidence type="ECO:0000256" key="6">
    <source>
        <dbReference type="ARBA" id="ARBA00022729"/>
    </source>
</evidence>
<evidence type="ECO:0000256" key="11">
    <source>
        <dbReference type="ARBA" id="ARBA00023136"/>
    </source>
</evidence>
<dbReference type="Gene3D" id="3.80.10.10">
    <property type="entry name" value="Ribonuclease Inhibitor"/>
    <property type="match status" value="4"/>
</dbReference>
<keyword evidence="11" id="KW-0472">Membrane</keyword>
<organism evidence="16 17">
    <name type="scientific">Rhododendron simsii</name>
    <name type="common">Sims's rhododendron</name>
    <dbReference type="NCBI Taxonomy" id="118357"/>
    <lineage>
        <taxon>Eukaryota</taxon>
        <taxon>Viridiplantae</taxon>
        <taxon>Streptophyta</taxon>
        <taxon>Embryophyta</taxon>
        <taxon>Tracheophyta</taxon>
        <taxon>Spermatophyta</taxon>
        <taxon>Magnoliopsida</taxon>
        <taxon>eudicotyledons</taxon>
        <taxon>Gunneridae</taxon>
        <taxon>Pentapetalae</taxon>
        <taxon>asterids</taxon>
        <taxon>Ericales</taxon>
        <taxon>Ericaceae</taxon>
        <taxon>Ericoideae</taxon>
        <taxon>Rhodoreae</taxon>
        <taxon>Rhododendron</taxon>
    </lineage>
</organism>
<comment type="caution">
    <text evidence="16">The sequence shown here is derived from an EMBL/GenBank/DDBJ whole genome shotgun (WGS) entry which is preliminary data.</text>
</comment>
<dbReference type="InterPro" id="IPR004100">
    <property type="entry name" value="ATPase_F1/V1/A1_a/bsu_N"/>
</dbReference>
<keyword evidence="3" id="KW-0813">Transport</keyword>
<dbReference type="InterPro" id="IPR027417">
    <property type="entry name" value="P-loop_NTPase"/>
</dbReference>
<comment type="subcellular location">
    <subcellularLocation>
        <location evidence="1">Membrane</location>
        <topology evidence="1">Single-pass membrane protein</topology>
    </subcellularLocation>
</comment>
<dbReference type="Pfam" id="PF02874">
    <property type="entry name" value="ATP-synt_ab_N"/>
    <property type="match status" value="1"/>
</dbReference>
<dbReference type="Gene3D" id="2.40.30.20">
    <property type="match status" value="1"/>
</dbReference>
<dbReference type="Pfam" id="PF00560">
    <property type="entry name" value="LRR_1"/>
    <property type="match status" value="4"/>
</dbReference>
<keyword evidence="4" id="KW-0433">Leucine-rich repeat</keyword>
<comment type="similarity">
    <text evidence="2">Belongs to the ATPase alpha/beta chains family.</text>
</comment>
<dbReference type="GO" id="GO:0046034">
    <property type="term" value="P:ATP metabolic process"/>
    <property type="evidence" value="ECO:0007669"/>
    <property type="project" value="InterPro"/>
</dbReference>
<evidence type="ECO:0000313" key="17">
    <source>
        <dbReference type="Proteomes" id="UP000626092"/>
    </source>
</evidence>
<dbReference type="InterPro" id="IPR032675">
    <property type="entry name" value="LRR_dom_sf"/>
</dbReference>
<gene>
    <name evidence="16" type="ORF">RHSIM_Rhsim02G0069000</name>
</gene>
<dbReference type="SUPFAM" id="SSF52540">
    <property type="entry name" value="P-loop containing nucleoside triphosphate hydrolases"/>
    <property type="match status" value="1"/>
</dbReference>
<evidence type="ECO:0000256" key="3">
    <source>
        <dbReference type="ARBA" id="ARBA00022448"/>
    </source>
</evidence>
<keyword evidence="9" id="KW-1133">Transmembrane helix</keyword>
<dbReference type="SUPFAM" id="SSF50615">
    <property type="entry name" value="N-terminal domain of alpha and beta subunits of F1 ATP synthase"/>
    <property type="match status" value="1"/>
</dbReference>
<dbReference type="Gene3D" id="3.40.50.300">
    <property type="entry name" value="P-loop containing nucleotide triphosphate hydrolases"/>
    <property type="match status" value="1"/>
</dbReference>
<dbReference type="InterPro" id="IPR036121">
    <property type="entry name" value="ATPase_F1/V1/A1_a/bsu_N_sf"/>
</dbReference>
<keyword evidence="12" id="KW-0325">Glycoprotein</keyword>
<feature type="compositionally biased region" description="Basic and acidic residues" evidence="13">
    <location>
        <begin position="513"/>
        <end position="523"/>
    </location>
</feature>
<dbReference type="GO" id="GO:0009791">
    <property type="term" value="P:post-embryonic development"/>
    <property type="evidence" value="ECO:0007669"/>
    <property type="project" value="UniProtKB-ARBA"/>
</dbReference>
<dbReference type="InterPro" id="IPR001611">
    <property type="entry name" value="Leu-rich_rpt"/>
</dbReference>
<dbReference type="SMART" id="SM00369">
    <property type="entry name" value="LRR_TYP"/>
    <property type="match status" value="8"/>
</dbReference>
<dbReference type="AlphaFoldDB" id="A0A834LYH3"/>
<reference evidence="16" key="1">
    <citation type="submission" date="2019-11" db="EMBL/GenBank/DDBJ databases">
        <authorList>
            <person name="Liu Y."/>
            <person name="Hou J."/>
            <person name="Li T.-Q."/>
            <person name="Guan C.-H."/>
            <person name="Wu X."/>
            <person name="Wu H.-Z."/>
            <person name="Ling F."/>
            <person name="Zhang R."/>
            <person name="Shi X.-G."/>
            <person name="Ren J.-P."/>
            <person name="Chen E.-F."/>
            <person name="Sun J.-M."/>
        </authorList>
    </citation>
    <scope>NUCLEOTIDE SEQUENCE</scope>
    <source>
        <strain evidence="16">Adult_tree_wgs_1</strain>
        <tissue evidence="16">Leaves</tissue>
    </source>
</reference>
<dbReference type="InterPro" id="IPR023366">
    <property type="entry name" value="ATP_synth_asu-like_sf"/>
</dbReference>
<feature type="domain" description="Leucine-rich repeat-containing N-terminal plant-type" evidence="15">
    <location>
        <begin position="65"/>
        <end position="102"/>
    </location>
</feature>
<dbReference type="PANTHER" id="PTHR48057:SF7">
    <property type="entry name" value="LEUCINE-RICH REPEAT SERINE_THREONINE-PROTEIN KINASE 1"/>
    <property type="match status" value="1"/>
</dbReference>
<protein>
    <submittedName>
        <fullName evidence="16">Uncharacterized protein</fullName>
    </submittedName>
</protein>
<evidence type="ECO:0000259" key="15">
    <source>
        <dbReference type="Pfam" id="PF08263"/>
    </source>
</evidence>
<name>A0A834LYH3_RHOSS</name>
<evidence type="ECO:0000256" key="13">
    <source>
        <dbReference type="SAM" id="MobiDB-lite"/>
    </source>
</evidence>
<evidence type="ECO:0000256" key="1">
    <source>
        <dbReference type="ARBA" id="ARBA00004167"/>
    </source>
</evidence>
<dbReference type="GO" id="GO:0005524">
    <property type="term" value="F:ATP binding"/>
    <property type="evidence" value="ECO:0007669"/>
    <property type="project" value="UniProtKB-KW"/>
</dbReference>
<dbReference type="InterPro" id="IPR013210">
    <property type="entry name" value="LRR_N_plant-typ"/>
</dbReference>
<dbReference type="InterPro" id="IPR003591">
    <property type="entry name" value="Leu-rich_rpt_typical-subtyp"/>
</dbReference>
<dbReference type="PANTHER" id="PTHR48057">
    <property type="entry name" value="LEUCINE-RICH REPEAT SERINE/THREONINE-PROTEIN KINASE 1"/>
    <property type="match status" value="1"/>
</dbReference>
<dbReference type="FunFam" id="3.80.10.10:FF:000453">
    <property type="entry name" value="Leucine-rich receptor-like protein kinase family protein"/>
    <property type="match status" value="1"/>
</dbReference>
<keyword evidence="10" id="KW-0406">Ion transport</keyword>
<evidence type="ECO:0000256" key="8">
    <source>
        <dbReference type="ARBA" id="ARBA00022781"/>
    </source>
</evidence>
<dbReference type="CDD" id="cd18116">
    <property type="entry name" value="ATP-synt_F1_alpha_N"/>
    <property type="match status" value="1"/>
</dbReference>
<evidence type="ECO:0000256" key="4">
    <source>
        <dbReference type="ARBA" id="ARBA00022614"/>
    </source>
</evidence>